<dbReference type="STRING" id="690850.Desaf_3445"/>
<evidence type="ECO:0000313" key="1">
    <source>
        <dbReference type="EMBL" id="EGJ51731.1"/>
    </source>
</evidence>
<dbReference type="HOGENOM" id="CLU_1281458_0_0_7"/>
<dbReference type="RefSeq" id="WP_014261345.1">
    <property type="nucleotide sequence ID" value="NC_016629.1"/>
</dbReference>
<dbReference type="Proteomes" id="UP000007844">
    <property type="component" value="Chromosome"/>
</dbReference>
<keyword evidence="2" id="KW-1185">Reference proteome</keyword>
<name>F3YXF4_DESAF</name>
<protein>
    <submittedName>
        <fullName evidence="1">Uncharacterized protein</fullName>
    </submittedName>
</protein>
<dbReference type="InterPro" id="IPR056209">
    <property type="entry name" value="SU10_adaptor"/>
</dbReference>
<reference evidence="1 2" key="1">
    <citation type="journal article" date="2011" name="J. Bacteriol.">
        <title>Genome sequence of the mercury-methylating and pleomorphic Desulfovibrio africanus Strain Walvis Bay.</title>
        <authorList>
            <person name="Brown S.D."/>
            <person name="Wall J.D."/>
            <person name="Kucken A.M."/>
            <person name="Gilmour C.C."/>
            <person name="Podar M."/>
            <person name="Brandt C.C."/>
            <person name="Teshima H."/>
            <person name="Detter J.C."/>
            <person name="Han C.S."/>
            <person name="Land M.L."/>
            <person name="Lucas S."/>
            <person name="Han J."/>
            <person name="Pennacchio L."/>
            <person name="Nolan M."/>
            <person name="Pitluck S."/>
            <person name="Woyke T."/>
            <person name="Goodwin L."/>
            <person name="Palumbo A.V."/>
            <person name="Elias D.A."/>
        </authorList>
    </citation>
    <scope>NUCLEOTIDE SEQUENCE [LARGE SCALE GENOMIC DNA]</scope>
    <source>
        <strain evidence="1 2">Walvis Bay</strain>
    </source>
</reference>
<organism evidence="1 2">
    <name type="scientific">Desulfocurvibacter africanus subsp. africanus str. Walvis Bay</name>
    <dbReference type="NCBI Taxonomy" id="690850"/>
    <lineage>
        <taxon>Bacteria</taxon>
        <taxon>Pseudomonadati</taxon>
        <taxon>Thermodesulfobacteriota</taxon>
        <taxon>Desulfovibrionia</taxon>
        <taxon>Desulfovibrionales</taxon>
        <taxon>Desulfovibrionaceae</taxon>
        <taxon>Desulfocurvibacter</taxon>
    </lineage>
</organism>
<dbReference type="AlphaFoldDB" id="F3YXF4"/>
<dbReference type="KEGG" id="daf:Desaf_3445"/>
<dbReference type="EMBL" id="CP003221">
    <property type="protein sequence ID" value="EGJ51731.1"/>
    <property type="molecule type" value="Genomic_DNA"/>
</dbReference>
<dbReference type="Pfam" id="PF24175">
    <property type="entry name" value="SU10_adaptor"/>
    <property type="match status" value="1"/>
</dbReference>
<accession>F3YXF4</accession>
<proteinExistence type="predicted"/>
<evidence type="ECO:0000313" key="2">
    <source>
        <dbReference type="Proteomes" id="UP000007844"/>
    </source>
</evidence>
<sequence length="215" mass="23498">MSVITLAGSQTRSSSLASDIIRRVRQKLNESSAHFWSDEELLQWINEGCLDIASKTLCVGASEEIMLAADTLEYALTSPHLTAVAAVYDNRKGLLRGDPRQVGHVRDVGEPVHWYPWDGFVGVYPVPAGGSPSIGRRVRVYLVDMPAQLAAADTIPTPAIFDGPLVNYVCAEAWFKDDKAGKGSYRLSLYEGVIAQFRADFGDRGRDRPADLGSK</sequence>
<gene>
    <name evidence="1" type="ORF">Desaf_3445</name>
</gene>
<dbReference type="eggNOG" id="ENOG5034412">
    <property type="taxonomic scope" value="Bacteria"/>
</dbReference>